<feature type="domain" description="Integrase catalytic" evidence="1">
    <location>
        <begin position="1"/>
        <end position="134"/>
    </location>
</feature>
<dbReference type="InterPro" id="IPR050951">
    <property type="entry name" value="Retrovirus_Pol_polyprotein"/>
</dbReference>
<dbReference type="SUPFAM" id="SSF53098">
    <property type="entry name" value="Ribonuclease H-like"/>
    <property type="match status" value="1"/>
</dbReference>
<name>A0A8R2D2E2_ACYPI</name>
<dbReference type="AlphaFoldDB" id="A0A8R2D2E2"/>
<dbReference type="Gene3D" id="3.30.420.10">
    <property type="entry name" value="Ribonuclease H-like superfamily/Ribonuclease H"/>
    <property type="match status" value="1"/>
</dbReference>
<keyword evidence="3" id="KW-1185">Reference proteome</keyword>
<dbReference type="PROSITE" id="PS50994">
    <property type="entry name" value="INTEGRASE"/>
    <property type="match status" value="1"/>
</dbReference>
<evidence type="ECO:0000259" key="1">
    <source>
        <dbReference type="PROSITE" id="PS50994"/>
    </source>
</evidence>
<sequence>MVYQDHLTKFVVLKPLEFKRAEEVAYNIIDIFTLLGAPTILQSDNGREFSNQIVSNLRNMWPELKIVHGKPRHSQSQGSVERANQDIENMLTTWMQDEKNRHWSQGLRFIQLMKNRAYHSGIKMSPYEALFGCKIKIGLNTSNLPHYVISTIENEEQLAELITEQATEINSNVENEVSDTEQAPEINSNVENEVSDTEQLLATTTRATIKLNNENANVLRMRAKENLENQAKKMMAWSDKKLLPVAVHSTVRVPVPEVDKGRLDARSILAIVLEVTSDGFYRLGTRDGVLKQLYARSQFTVCQKKLLQIYEVPTDTEVALRTVAKEQSTGTGQGFLKCICKTKCQNKKCICLKIMFCALQNAIFLQHVVISS</sequence>
<dbReference type="GO" id="GO:0003676">
    <property type="term" value="F:nucleic acid binding"/>
    <property type="evidence" value="ECO:0007669"/>
    <property type="project" value="InterPro"/>
</dbReference>
<protein>
    <recommendedName>
        <fullName evidence="1">Integrase catalytic domain-containing protein</fullName>
    </recommendedName>
</protein>
<dbReference type="InterPro" id="IPR012337">
    <property type="entry name" value="RNaseH-like_sf"/>
</dbReference>
<dbReference type="Proteomes" id="UP000007819">
    <property type="component" value="Unassembled WGS sequence"/>
</dbReference>
<dbReference type="InterPro" id="IPR001584">
    <property type="entry name" value="Integrase_cat-core"/>
</dbReference>
<reference evidence="2" key="2">
    <citation type="submission" date="2022-06" db="UniProtKB">
        <authorList>
            <consortium name="EnsemblMetazoa"/>
        </authorList>
    </citation>
    <scope>IDENTIFICATION</scope>
</reference>
<organism evidence="2 3">
    <name type="scientific">Acyrthosiphon pisum</name>
    <name type="common">Pea aphid</name>
    <dbReference type="NCBI Taxonomy" id="7029"/>
    <lineage>
        <taxon>Eukaryota</taxon>
        <taxon>Metazoa</taxon>
        <taxon>Ecdysozoa</taxon>
        <taxon>Arthropoda</taxon>
        <taxon>Hexapoda</taxon>
        <taxon>Insecta</taxon>
        <taxon>Pterygota</taxon>
        <taxon>Neoptera</taxon>
        <taxon>Paraneoptera</taxon>
        <taxon>Hemiptera</taxon>
        <taxon>Sternorrhyncha</taxon>
        <taxon>Aphidomorpha</taxon>
        <taxon>Aphidoidea</taxon>
        <taxon>Aphididae</taxon>
        <taxon>Macrosiphini</taxon>
        <taxon>Acyrthosiphon</taxon>
    </lineage>
</organism>
<dbReference type="GO" id="GO:0015074">
    <property type="term" value="P:DNA integration"/>
    <property type="evidence" value="ECO:0007669"/>
    <property type="project" value="InterPro"/>
</dbReference>
<dbReference type="RefSeq" id="XP_016657965.1">
    <property type="nucleotide sequence ID" value="XM_016802476.2"/>
</dbReference>
<evidence type="ECO:0000313" key="3">
    <source>
        <dbReference type="Proteomes" id="UP000007819"/>
    </source>
</evidence>
<dbReference type="OrthoDB" id="10038074at2759"/>
<dbReference type="PANTHER" id="PTHR37984:SF5">
    <property type="entry name" value="PROTEIN NYNRIN-LIKE"/>
    <property type="match status" value="1"/>
</dbReference>
<proteinExistence type="predicted"/>
<dbReference type="InterPro" id="IPR036397">
    <property type="entry name" value="RNaseH_sf"/>
</dbReference>
<evidence type="ECO:0000313" key="2">
    <source>
        <dbReference type="EnsemblMetazoa" id="XP_016657965.1"/>
    </source>
</evidence>
<dbReference type="PANTHER" id="PTHR37984">
    <property type="entry name" value="PROTEIN CBG26694"/>
    <property type="match status" value="1"/>
</dbReference>
<dbReference type="EnsemblMetazoa" id="XM_016802476.2">
    <property type="protein sequence ID" value="XP_016657965.1"/>
    <property type="gene ID" value="LOC100574229"/>
</dbReference>
<accession>A0A8R2D2E2</accession>
<dbReference type="GeneID" id="100574229"/>
<reference evidence="3" key="1">
    <citation type="submission" date="2010-06" db="EMBL/GenBank/DDBJ databases">
        <authorList>
            <person name="Jiang H."/>
            <person name="Abraham K."/>
            <person name="Ali S."/>
            <person name="Alsbrooks S.L."/>
            <person name="Anim B.N."/>
            <person name="Anosike U.S."/>
            <person name="Attaway T."/>
            <person name="Bandaranaike D.P."/>
            <person name="Battles P.K."/>
            <person name="Bell S.N."/>
            <person name="Bell A.V."/>
            <person name="Beltran B."/>
            <person name="Bickham C."/>
            <person name="Bustamante Y."/>
            <person name="Caleb T."/>
            <person name="Canada A."/>
            <person name="Cardenas V."/>
            <person name="Carter K."/>
            <person name="Chacko J."/>
            <person name="Chandrabose M.N."/>
            <person name="Chavez D."/>
            <person name="Chavez A."/>
            <person name="Chen L."/>
            <person name="Chu H.-S."/>
            <person name="Claassen K.J."/>
            <person name="Cockrell R."/>
            <person name="Collins M."/>
            <person name="Cooper J.A."/>
            <person name="Cree A."/>
            <person name="Curry S.M."/>
            <person name="Da Y."/>
            <person name="Dao M.D."/>
            <person name="Das B."/>
            <person name="Davila M.-L."/>
            <person name="Davy-Carroll L."/>
            <person name="Denson S."/>
            <person name="Dinh H."/>
            <person name="Ebong V.E."/>
            <person name="Edwards J.R."/>
            <person name="Egan A."/>
            <person name="El-Daye J."/>
            <person name="Escobedo L."/>
            <person name="Fernandez S."/>
            <person name="Fernando P.R."/>
            <person name="Flagg N."/>
            <person name="Forbes L.D."/>
            <person name="Fowler R.G."/>
            <person name="Fu Q."/>
            <person name="Gabisi R.A."/>
            <person name="Ganer J."/>
            <person name="Garbino Pronczuk A."/>
            <person name="Garcia R.M."/>
            <person name="Garner T."/>
            <person name="Garrett T.E."/>
            <person name="Gonzalez D.A."/>
            <person name="Hamid H."/>
            <person name="Hawkins E.S."/>
            <person name="Hirani K."/>
            <person name="Hogues M.E."/>
            <person name="Hollins B."/>
            <person name="Hsiao C.-H."/>
            <person name="Jabil R."/>
            <person name="James M.L."/>
            <person name="Jhangiani S.N."/>
            <person name="Johnson B."/>
            <person name="Johnson Q."/>
            <person name="Joshi V."/>
            <person name="Kalu J.B."/>
            <person name="Kam C."/>
            <person name="Kashfia A."/>
            <person name="Keebler J."/>
            <person name="Kisamo H."/>
            <person name="Kovar C.L."/>
            <person name="Lago L.A."/>
            <person name="Lai C.-Y."/>
            <person name="Laidlaw J."/>
            <person name="Lara F."/>
            <person name="Le T.-K."/>
            <person name="Lee S.L."/>
            <person name="Legall F.H."/>
            <person name="Lemon S.J."/>
            <person name="Lewis L.R."/>
            <person name="Li B."/>
            <person name="Liu Y."/>
            <person name="Liu Y.-S."/>
            <person name="Lopez J."/>
            <person name="Lozado R.J."/>
            <person name="Lu J."/>
            <person name="Madu R.C."/>
            <person name="Maheshwari M."/>
            <person name="Maheshwari R."/>
            <person name="Malloy K."/>
            <person name="Martinez E."/>
            <person name="Mathew T."/>
            <person name="Mercado I.C."/>
            <person name="Mercado C."/>
            <person name="Meyer B."/>
            <person name="Montgomery K."/>
            <person name="Morgan M.B."/>
            <person name="Munidasa M."/>
            <person name="Nazareth L.V."/>
            <person name="Nelson J."/>
            <person name="Ng B.M."/>
            <person name="Nguyen N.B."/>
            <person name="Nguyen P.Q."/>
            <person name="Nguyen T."/>
            <person name="Obregon M."/>
            <person name="Okwuonu G.O."/>
            <person name="Onwere C.G."/>
            <person name="Orozco G."/>
            <person name="Parra A."/>
            <person name="Patel S."/>
            <person name="Patil S."/>
            <person name="Perez A."/>
            <person name="Perez Y."/>
            <person name="Pham C."/>
            <person name="Primus E.L."/>
            <person name="Pu L.-L."/>
            <person name="Puazo M."/>
            <person name="Qin X."/>
            <person name="Quiroz J.B."/>
            <person name="Reese J."/>
            <person name="Richards S."/>
            <person name="Rives C.M."/>
            <person name="Robberts R."/>
            <person name="Ruiz S.J."/>
            <person name="Ruiz M.J."/>
            <person name="Santibanez J."/>
            <person name="Schneider B.W."/>
            <person name="Sisson I."/>
            <person name="Smith M."/>
            <person name="Sodergren E."/>
            <person name="Song X.-Z."/>
            <person name="Song B.B."/>
            <person name="Summersgill H."/>
            <person name="Thelus R."/>
            <person name="Thornton R.D."/>
            <person name="Trejos Z.Y."/>
            <person name="Usmani K."/>
            <person name="Vattathil S."/>
            <person name="Villasana D."/>
            <person name="Walker D.L."/>
            <person name="Wang S."/>
            <person name="Wang K."/>
            <person name="White C.S."/>
            <person name="Williams A.C."/>
            <person name="Williamson J."/>
            <person name="Wilson K."/>
            <person name="Woghiren I.O."/>
            <person name="Woodworth J.R."/>
            <person name="Worley K.C."/>
            <person name="Wright R.A."/>
            <person name="Wu W."/>
            <person name="Young L."/>
            <person name="Zhang L."/>
            <person name="Zhang J."/>
            <person name="Zhu Y."/>
            <person name="Muzny D.M."/>
            <person name="Weinstock G."/>
            <person name="Gibbs R.A."/>
        </authorList>
    </citation>
    <scope>NUCLEOTIDE SEQUENCE [LARGE SCALE GENOMIC DNA]</scope>
    <source>
        <strain evidence="3">LSR1</strain>
    </source>
</reference>
<dbReference type="KEGG" id="api:100574229"/>